<evidence type="ECO:0000313" key="10">
    <source>
        <dbReference type="EMBL" id="EYB87310.1"/>
    </source>
</evidence>
<dbReference type="GO" id="GO:0005886">
    <property type="term" value="C:plasma membrane"/>
    <property type="evidence" value="ECO:0007669"/>
    <property type="project" value="TreeGrafter"/>
</dbReference>
<dbReference type="InterPro" id="IPR018497">
    <property type="entry name" value="Peptidase_M13_C"/>
</dbReference>
<dbReference type="PROSITE" id="PS51885">
    <property type="entry name" value="NEPRILYSIN"/>
    <property type="match status" value="1"/>
</dbReference>
<dbReference type="GO" id="GO:0004222">
    <property type="term" value="F:metalloendopeptidase activity"/>
    <property type="evidence" value="ECO:0007669"/>
    <property type="project" value="InterPro"/>
</dbReference>
<dbReference type="Gene3D" id="3.40.390.10">
    <property type="entry name" value="Collagenase (Catalytic Domain)"/>
    <property type="match status" value="1"/>
</dbReference>
<dbReference type="EMBL" id="JARK01001601">
    <property type="protein sequence ID" value="EYB87310.1"/>
    <property type="molecule type" value="Genomic_DNA"/>
</dbReference>
<keyword evidence="6" id="KW-0862">Zinc</keyword>
<evidence type="ECO:0000313" key="11">
    <source>
        <dbReference type="Proteomes" id="UP000024635"/>
    </source>
</evidence>
<dbReference type="PANTHER" id="PTHR11733:SF237">
    <property type="entry name" value="NEPRILYSIN-LIKE 4"/>
    <property type="match status" value="1"/>
</dbReference>
<sequence length="251" mass="29050">MMIGSNRCAYLYPDYPLEREKPGAPGDPHGNRYVWFYDPYLFYRRFILILFELAKSGDTLSGKSLLLHALDRVMQGKKQKAPRWRHCTTKTMGRMQYAAGAMYVMKAFDQASKNVTQEMIGDLLEAFRQMVLTNDWMDAKTKASALDKAGQMLQHIAYPDFILDDQKLDDYYSGFNVLDSDSYSQMVGKLSRWNLVHEFKRLIEPVDRNEFDFNAAVVNAYYQPTSNSIKFPAAILQSPFFHHTFPRCVES</sequence>
<keyword evidence="11" id="KW-1185">Reference proteome</keyword>
<reference evidence="11" key="1">
    <citation type="journal article" date="2015" name="Nat. Genet.">
        <title>The genome and transcriptome of the zoonotic hookworm Ancylostoma ceylanicum identify infection-specific gene families.</title>
        <authorList>
            <person name="Schwarz E.M."/>
            <person name="Hu Y."/>
            <person name="Antoshechkin I."/>
            <person name="Miller M.M."/>
            <person name="Sternberg P.W."/>
            <person name="Aroian R.V."/>
        </authorList>
    </citation>
    <scope>NUCLEOTIDE SEQUENCE</scope>
    <source>
        <strain evidence="11">HY135</strain>
    </source>
</reference>
<dbReference type="Pfam" id="PF01431">
    <property type="entry name" value="Peptidase_M13"/>
    <property type="match status" value="1"/>
</dbReference>
<evidence type="ECO:0000256" key="1">
    <source>
        <dbReference type="ARBA" id="ARBA00001947"/>
    </source>
</evidence>
<dbReference type="MEROPS" id="M13.013"/>
<dbReference type="GO" id="GO:0046872">
    <property type="term" value="F:metal ion binding"/>
    <property type="evidence" value="ECO:0007669"/>
    <property type="project" value="UniProtKB-KW"/>
</dbReference>
<dbReference type="AlphaFoldDB" id="A0A016S9I4"/>
<evidence type="ECO:0000256" key="4">
    <source>
        <dbReference type="ARBA" id="ARBA00022723"/>
    </source>
</evidence>
<dbReference type="SUPFAM" id="SSF55486">
    <property type="entry name" value="Metalloproteases ('zincins'), catalytic domain"/>
    <property type="match status" value="1"/>
</dbReference>
<dbReference type="Gene3D" id="1.10.1380.10">
    <property type="entry name" value="Neutral endopeptidase , domain2"/>
    <property type="match status" value="1"/>
</dbReference>
<gene>
    <name evidence="10" type="primary">Acey_s0265.g653</name>
    <name evidence="10" type="ORF">Y032_0265g653</name>
</gene>
<evidence type="ECO:0000256" key="7">
    <source>
        <dbReference type="ARBA" id="ARBA00023049"/>
    </source>
</evidence>
<protein>
    <recommendedName>
        <fullName evidence="12">Peptidase M13 N-terminal domain-containing protein</fullName>
    </recommendedName>
</protein>
<dbReference type="Pfam" id="PF05649">
    <property type="entry name" value="Peptidase_M13_N"/>
    <property type="match status" value="1"/>
</dbReference>
<evidence type="ECO:0000259" key="9">
    <source>
        <dbReference type="Pfam" id="PF05649"/>
    </source>
</evidence>
<dbReference type="InterPro" id="IPR008753">
    <property type="entry name" value="Peptidase_M13_N"/>
</dbReference>
<dbReference type="InterPro" id="IPR024079">
    <property type="entry name" value="MetalloPept_cat_dom_sf"/>
</dbReference>
<evidence type="ECO:0008006" key="12">
    <source>
        <dbReference type="Google" id="ProtNLM"/>
    </source>
</evidence>
<organism evidence="10 11">
    <name type="scientific">Ancylostoma ceylanicum</name>
    <dbReference type="NCBI Taxonomy" id="53326"/>
    <lineage>
        <taxon>Eukaryota</taxon>
        <taxon>Metazoa</taxon>
        <taxon>Ecdysozoa</taxon>
        <taxon>Nematoda</taxon>
        <taxon>Chromadorea</taxon>
        <taxon>Rhabditida</taxon>
        <taxon>Rhabditina</taxon>
        <taxon>Rhabditomorpha</taxon>
        <taxon>Strongyloidea</taxon>
        <taxon>Ancylostomatidae</taxon>
        <taxon>Ancylostomatinae</taxon>
        <taxon>Ancylostoma</taxon>
    </lineage>
</organism>
<comment type="cofactor">
    <cofactor evidence="1">
        <name>Zn(2+)</name>
        <dbReference type="ChEBI" id="CHEBI:29105"/>
    </cofactor>
</comment>
<feature type="domain" description="Peptidase M13 C-terminal" evidence="8">
    <location>
        <begin position="219"/>
        <end position="249"/>
    </location>
</feature>
<keyword evidence="5" id="KW-0378">Hydrolase</keyword>
<keyword evidence="7" id="KW-0482">Metalloprotease</keyword>
<accession>A0A016S9I4</accession>
<dbReference type="Proteomes" id="UP000024635">
    <property type="component" value="Unassembled WGS sequence"/>
</dbReference>
<evidence type="ECO:0000256" key="5">
    <source>
        <dbReference type="ARBA" id="ARBA00022801"/>
    </source>
</evidence>
<dbReference type="InterPro" id="IPR000718">
    <property type="entry name" value="Peptidase_M13"/>
</dbReference>
<evidence type="ECO:0000259" key="8">
    <source>
        <dbReference type="Pfam" id="PF01431"/>
    </source>
</evidence>
<feature type="domain" description="Peptidase M13 N-terminal" evidence="9">
    <location>
        <begin position="70"/>
        <end position="159"/>
    </location>
</feature>
<proteinExistence type="inferred from homology"/>
<name>A0A016S9I4_9BILA</name>
<dbReference type="InterPro" id="IPR042089">
    <property type="entry name" value="Peptidase_M13_dom_2"/>
</dbReference>
<evidence type="ECO:0000256" key="3">
    <source>
        <dbReference type="ARBA" id="ARBA00022670"/>
    </source>
</evidence>
<dbReference type="GO" id="GO:0016485">
    <property type="term" value="P:protein processing"/>
    <property type="evidence" value="ECO:0007669"/>
    <property type="project" value="TreeGrafter"/>
</dbReference>
<comment type="similarity">
    <text evidence="2">Belongs to the peptidase M13 family.</text>
</comment>
<dbReference type="PANTHER" id="PTHR11733">
    <property type="entry name" value="ZINC METALLOPROTEASE FAMILY M13 NEPRILYSIN-RELATED"/>
    <property type="match status" value="1"/>
</dbReference>
<dbReference type="STRING" id="53326.A0A016S9I4"/>
<keyword evidence="3" id="KW-0645">Protease</keyword>
<keyword evidence="4" id="KW-0479">Metal-binding</keyword>
<dbReference type="OrthoDB" id="6475849at2759"/>
<comment type="caution">
    <text evidence="10">The sequence shown here is derived from an EMBL/GenBank/DDBJ whole genome shotgun (WGS) entry which is preliminary data.</text>
</comment>
<evidence type="ECO:0000256" key="2">
    <source>
        <dbReference type="ARBA" id="ARBA00007357"/>
    </source>
</evidence>
<evidence type="ECO:0000256" key="6">
    <source>
        <dbReference type="ARBA" id="ARBA00022833"/>
    </source>
</evidence>